<dbReference type="InterPro" id="IPR002716">
    <property type="entry name" value="PIN_dom"/>
</dbReference>
<dbReference type="HAMAP" id="MF_00265">
    <property type="entry name" value="VapC_Nob1"/>
    <property type="match status" value="1"/>
</dbReference>
<dbReference type="GO" id="GO:0016787">
    <property type="term" value="F:hydrolase activity"/>
    <property type="evidence" value="ECO:0007669"/>
    <property type="project" value="UniProtKB-KW"/>
</dbReference>
<dbReference type="PANTHER" id="PTHR33653:SF1">
    <property type="entry name" value="RIBONUCLEASE VAPC2"/>
    <property type="match status" value="1"/>
</dbReference>
<dbReference type="RefSeq" id="WP_208344670.1">
    <property type="nucleotide sequence ID" value="NZ_CAWQFN010000526.1"/>
</dbReference>
<keyword evidence="8" id="KW-0800">Toxin</keyword>
<accession>A0AAP5IIG0</accession>
<keyword evidence="3 8" id="KW-0540">Nuclease</keyword>
<evidence type="ECO:0000256" key="6">
    <source>
        <dbReference type="ARBA" id="ARBA00022842"/>
    </source>
</evidence>
<feature type="binding site" evidence="8">
    <location>
        <position position="99"/>
    </location>
    <ligand>
        <name>Mg(2+)</name>
        <dbReference type="ChEBI" id="CHEBI:18420"/>
    </ligand>
</feature>
<gene>
    <name evidence="8" type="primary">vapC</name>
    <name evidence="10" type="ORF">G7B40_039085</name>
</gene>
<keyword evidence="4 8" id="KW-0479">Metal-binding</keyword>
<evidence type="ECO:0000313" key="10">
    <source>
        <dbReference type="EMBL" id="MDR9900510.1"/>
    </source>
</evidence>
<sequence length="133" mass="15113">MRVVVDTSVWSLALRRNTPSEAIPVVNLLRNLITDDQVALLGAVRQEVLSGIRYVEQFTRLRDYLRAFPDVELTPQDYETAAEFYNTCRTKGIQGANTDFLICAVAHRRGYSILTTDKDFEGFQGYIPIVLLK</sequence>
<proteinExistence type="inferred from homology"/>
<dbReference type="PANTHER" id="PTHR33653">
    <property type="entry name" value="RIBONUCLEASE VAPC2"/>
    <property type="match status" value="1"/>
</dbReference>
<feature type="binding site" evidence="8">
    <location>
        <position position="6"/>
    </location>
    <ligand>
        <name>Mg(2+)</name>
        <dbReference type="ChEBI" id="CHEBI:18420"/>
    </ligand>
</feature>
<keyword evidence="6 8" id="KW-0460">Magnesium</keyword>
<feature type="domain" description="PIN" evidence="9">
    <location>
        <begin position="3"/>
        <end position="121"/>
    </location>
</feature>
<comment type="similarity">
    <text evidence="7 8">Belongs to the PINc/VapC protein family.</text>
</comment>
<evidence type="ECO:0000256" key="5">
    <source>
        <dbReference type="ARBA" id="ARBA00022801"/>
    </source>
</evidence>
<dbReference type="InterPro" id="IPR022907">
    <property type="entry name" value="VapC_family"/>
</dbReference>
<dbReference type="GO" id="GO:0000287">
    <property type="term" value="F:magnesium ion binding"/>
    <property type="evidence" value="ECO:0007669"/>
    <property type="project" value="UniProtKB-UniRule"/>
</dbReference>
<evidence type="ECO:0000256" key="2">
    <source>
        <dbReference type="ARBA" id="ARBA00022649"/>
    </source>
</evidence>
<evidence type="ECO:0000256" key="1">
    <source>
        <dbReference type="ARBA" id="ARBA00001946"/>
    </source>
</evidence>
<protein>
    <recommendedName>
        <fullName evidence="8">Ribonuclease VapC</fullName>
        <shortName evidence="8">RNase VapC</shortName>
        <ecNumber evidence="8">3.1.-.-</ecNumber>
    </recommendedName>
    <alternativeName>
        <fullName evidence="8">Toxin VapC</fullName>
    </alternativeName>
</protein>
<dbReference type="Proteomes" id="UP000667802">
    <property type="component" value="Unassembled WGS sequence"/>
</dbReference>
<dbReference type="CDD" id="cd18757">
    <property type="entry name" value="PIN_MtVapC3-like"/>
    <property type="match status" value="1"/>
</dbReference>
<dbReference type="InterPro" id="IPR029060">
    <property type="entry name" value="PIN-like_dom_sf"/>
</dbReference>
<evidence type="ECO:0000259" key="9">
    <source>
        <dbReference type="Pfam" id="PF01850"/>
    </source>
</evidence>
<reference evidence="11" key="1">
    <citation type="journal article" date="2021" name="Science">
        <title>Hunting the eagle killer: A cyanobacterial neurotoxin causes vacuolar myelinopathy.</title>
        <authorList>
            <person name="Breinlinger S."/>
            <person name="Phillips T.J."/>
            <person name="Haram B.N."/>
            <person name="Mares J."/>
            <person name="Martinez Yerena J.A."/>
            <person name="Hrouzek P."/>
            <person name="Sobotka R."/>
            <person name="Henderson W.M."/>
            <person name="Schmieder P."/>
            <person name="Williams S.M."/>
            <person name="Lauderdale J.D."/>
            <person name="Wilde H.D."/>
            <person name="Gerrin W."/>
            <person name="Kust A."/>
            <person name="Washington J.W."/>
            <person name="Wagner C."/>
            <person name="Geier B."/>
            <person name="Liebeke M."/>
            <person name="Enke H."/>
            <person name="Niedermeyer T.H.J."/>
            <person name="Wilde S.B."/>
        </authorList>
    </citation>
    <scope>NUCLEOTIDE SEQUENCE [LARGE SCALE GENOMIC DNA]</scope>
    <source>
        <strain evidence="11">Thurmond2011</strain>
    </source>
</reference>
<evidence type="ECO:0000256" key="7">
    <source>
        <dbReference type="ARBA" id="ARBA00038093"/>
    </source>
</evidence>
<dbReference type="GO" id="GO:0004540">
    <property type="term" value="F:RNA nuclease activity"/>
    <property type="evidence" value="ECO:0007669"/>
    <property type="project" value="InterPro"/>
</dbReference>
<dbReference type="GO" id="GO:0090729">
    <property type="term" value="F:toxin activity"/>
    <property type="evidence" value="ECO:0007669"/>
    <property type="project" value="UniProtKB-KW"/>
</dbReference>
<dbReference type="EC" id="3.1.-.-" evidence="8"/>
<dbReference type="Pfam" id="PF01850">
    <property type="entry name" value="PIN"/>
    <property type="match status" value="1"/>
</dbReference>
<comment type="function">
    <text evidence="8">Toxic component of a toxin-antitoxin (TA) system. An RNase.</text>
</comment>
<evidence type="ECO:0000256" key="8">
    <source>
        <dbReference type="HAMAP-Rule" id="MF_00265"/>
    </source>
</evidence>
<dbReference type="SUPFAM" id="SSF88723">
    <property type="entry name" value="PIN domain-like"/>
    <property type="match status" value="1"/>
</dbReference>
<keyword evidence="5 8" id="KW-0378">Hydrolase</keyword>
<comment type="caution">
    <text evidence="10">The sequence shown here is derived from an EMBL/GenBank/DDBJ whole genome shotgun (WGS) entry which is preliminary data.</text>
</comment>
<keyword evidence="2 8" id="KW-1277">Toxin-antitoxin system</keyword>
<keyword evidence="11" id="KW-1185">Reference proteome</keyword>
<dbReference type="Gene3D" id="3.40.50.1010">
    <property type="entry name" value="5'-nuclease"/>
    <property type="match status" value="1"/>
</dbReference>
<dbReference type="EMBL" id="JAALHA020000035">
    <property type="protein sequence ID" value="MDR9900510.1"/>
    <property type="molecule type" value="Genomic_DNA"/>
</dbReference>
<evidence type="ECO:0000256" key="4">
    <source>
        <dbReference type="ARBA" id="ARBA00022723"/>
    </source>
</evidence>
<dbReference type="AlphaFoldDB" id="A0AAP5IIG0"/>
<evidence type="ECO:0000313" key="11">
    <source>
        <dbReference type="Proteomes" id="UP000667802"/>
    </source>
</evidence>
<organism evidence="10 11">
    <name type="scientific">Aetokthonos hydrillicola Thurmond2011</name>
    <dbReference type="NCBI Taxonomy" id="2712845"/>
    <lineage>
        <taxon>Bacteria</taxon>
        <taxon>Bacillati</taxon>
        <taxon>Cyanobacteriota</taxon>
        <taxon>Cyanophyceae</taxon>
        <taxon>Nostocales</taxon>
        <taxon>Hapalosiphonaceae</taxon>
        <taxon>Aetokthonos</taxon>
    </lineage>
</organism>
<name>A0AAP5IIG0_9CYAN</name>
<dbReference type="InterPro" id="IPR050556">
    <property type="entry name" value="Type_II_TA_system_RNase"/>
</dbReference>
<comment type="cofactor">
    <cofactor evidence="1 8">
        <name>Mg(2+)</name>
        <dbReference type="ChEBI" id="CHEBI:18420"/>
    </cofactor>
</comment>
<evidence type="ECO:0000256" key="3">
    <source>
        <dbReference type="ARBA" id="ARBA00022722"/>
    </source>
</evidence>